<dbReference type="OrthoDB" id="2107880at2759"/>
<reference evidence="1 2" key="1">
    <citation type="journal article" date="2018" name="MBio">
        <title>Comparative Genomics Reveals the Core Gene Toolbox for the Fungus-Insect Symbiosis.</title>
        <authorList>
            <person name="Wang Y."/>
            <person name="Stata M."/>
            <person name="Wang W."/>
            <person name="Stajich J.E."/>
            <person name="White M.M."/>
            <person name="Moncalvo J.M."/>
        </authorList>
    </citation>
    <scope>NUCLEOTIDE SEQUENCE [LARGE SCALE GENOMIC DNA]</scope>
    <source>
        <strain evidence="1 2">SWE-8-4</strain>
    </source>
</reference>
<dbReference type="Proteomes" id="UP000245383">
    <property type="component" value="Unassembled WGS sequence"/>
</dbReference>
<dbReference type="Pfam" id="PF20180">
    <property type="entry name" value="UQCC2_CBP6"/>
    <property type="match status" value="1"/>
</dbReference>
<protein>
    <submittedName>
        <fullName evidence="1">Uncharacterized protein</fullName>
    </submittedName>
</protein>
<dbReference type="InterPro" id="IPR037653">
    <property type="entry name" value="Cbp6"/>
</dbReference>
<dbReference type="EMBL" id="MBFR01000115">
    <property type="protein sequence ID" value="PVU93793.1"/>
    <property type="molecule type" value="Genomic_DNA"/>
</dbReference>
<name>A0A2T9YN63_9FUNG</name>
<dbReference type="AlphaFoldDB" id="A0A2T9YN63"/>
<dbReference type="GO" id="GO:0034551">
    <property type="term" value="P:mitochondrial respiratory chain complex III assembly"/>
    <property type="evidence" value="ECO:0007669"/>
    <property type="project" value="TreeGrafter"/>
</dbReference>
<dbReference type="GO" id="GO:0061671">
    <property type="term" value="C:Cbp3p-Cbp6 complex"/>
    <property type="evidence" value="ECO:0007669"/>
    <property type="project" value="InterPro"/>
</dbReference>
<comment type="caution">
    <text evidence="1">The sequence shown here is derived from an EMBL/GenBank/DDBJ whole genome shotgun (WGS) entry which is preliminary data.</text>
</comment>
<evidence type="ECO:0000313" key="2">
    <source>
        <dbReference type="Proteomes" id="UP000245383"/>
    </source>
</evidence>
<organism evidence="1 2">
    <name type="scientific">Smittium simulii</name>
    <dbReference type="NCBI Taxonomy" id="133385"/>
    <lineage>
        <taxon>Eukaryota</taxon>
        <taxon>Fungi</taxon>
        <taxon>Fungi incertae sedis</taxon>
        <taxon>Zoopagomycota</taxon>
        <taxon>Kickxellomycotina</taxon>
        <taxon>Harpellomycetes</taxon>
        <taxon>Harpellales</taxon>
        <taxon>Legeriomycetaceae</taxon>
        <taxon>Smittium</taxon>
    </lineage>
</organism>
<proteinExistence type="predicted"/>
<gene>
    <name evidence="1" type="ORF">BB561_003042</name>
</gene>
<dbReference type="PANTHER" id="PTHR28250">
    <property type="entry name" value="CYTOCHROME B PRE-MRNA-PROCESSING PROTEIN 6"/>
    <property type="match status" value="1"/>
</dbReference>
<dbReference type="GO" id="GO:0043022">
    <property type="term" value="F:ribosome binding"/>
    <property type="evidence" value="ECO:0007669"/>
    <property type="project" value="InterPro"/>
</dbReference>
<keyword evidence="2" id="KW-1185">Reference proteome</keyword>
<dbReference type="PANTHER" id="PTHR28250:SF1">
    <property type="entry name" value="CYTOCHROME B PRE-MRNA-PROCESSING PROTEIN 6"/>
    <property type="match status" value="1"/>
</dbReference>
<accession>A0A2T9YN63</accession>
<sequence>MSKAVTELASIAKGYNRIISKWPKDRLRPTYCITEAFKLYSQENFENPKYLKPAELQDRILLGNAQLQSLNNILNNNSNKKYPVSTKLTKPQADPEYYNKLLQHVNEIVSGKAKRPGNWLFNFLTAK</sequence>
<evidence type="ECO:0000313" key="1">
    <source>
        <dbReference type="EMBL" id="PVU93793.1"/>
    </source>
</evidence>